<reference evidence="1 2" key="1">
    <citation type="journal article" date="2013" name="Antonie Van Leeuwenhoek">
        <title>Actinoplanes hulinensis sp. nov., a novel actinomycete isolated from soybean root (Glycine max (L.) Merr).</title>
        <authorList>
            <person name="Shen Y."/>
            <person name="Liu C."/>
            <person name="Wang X."/>
            <person name="Zhao J."/>
            <person name="Jia F."/>
            <person name="Zhang Y."/>
            <person name="Wang L."/>
            <person name="Yang D."/>
            <person name="Xiang W."/>
        </authorList>
    </citation>
    <scope>NUCLEOTIDE SEQUENCE [LARGE SCALE GENOMIC DNA]</scope>
    <source>
        <strain evidence="1 2">NEAU-M9</strain>
    </source>
</reference>
<name>A0ABS7B724_9ACTN</name>
<dbReference type="InterPro" id="IPR011989">
    <property type="entry name" value="ARM-like"/>
</dbReference>
<keyword evidence="2" id="KW-1185">Reference proteome</keyword>
<dbReference type="SUPFAM" id="SSF48371">
    <property type="entry name" value="ARM repeat"/>
    <property type="match status" value="1"/>
</dbReference>
<evidence type="ECO:0000313" key="1">
    <source>
        <dbReference type="EMBL" id="MBW6436743.1"/>
    </source>
</evidence>
<gene>
    <name evidence="1" type="ORF">KZ829_23660</name>
</gene>
<accession>A0ABS7B724</accession>
<dbReference type="InterPro" id="IPR016024">
    <property type="entry name" value="ARM-type_fold"/>
</dbReference>
<evidence type="ECO:0000313" key="2">
    <source>
        <dbReference type="Proteomes" id="UP001519863"/>
    </source>
</evidence>
<sequence>MFTGIDDIDWGSLEHAYGSAEDVPGWIRGLADPDPATREESLDAMYGCVHHQGDVYDSTVAAMPYLIEAVTTPGLPGREGIAELLASIAALGEWPDEAELDEDGAAMFRQAVRANALAVAALAPLTGLAADPDPQVRAAAPKLLVALGPAVPDLPALLTDLLNTEADPAVRRALLDALCGVELDDAGVAHLLALAGTGPASTAVAALAAVAHTDPYRVPLDGVTGLFERAYAEPGAPAEPAGFTTNTLIGSIRETWEASNQGRRAPHCERIIENLTDPLGPRVADRVAIVTPLLASKHDDLAGDAMFAANKIIDRWRGDYRAVVPLVADLLDRPPRIAETAAKMLGDWGPVAAPAVETVAGRFAAIDALPWRDGLPEWTVRYSADSPGLHPYLKILAGFGDERALSPLLTALRLPQRPQSSVYLLASYPGSADRIVPEILSVFPILAPGERRPTEWYGFQATLRAFGPAAAPAVPRLLASPLDDWSAATLGRIGPAAATALPALRRAATGEDPRLAVASAGALWRIDRDPGALSLLTARLDGPAGADAFEEIAAMGPAAAATAPLVATYLDAPPEGHWWAPARAALALWRINGDAERAAPVLAAAWQGNPLTRPRIAEAAAGPLAEALEPLLRAEVAADRRHNVRENSWSSSQVSDDERLLELCREALSARLRSRCSRV</sequence>
<protein>
    <submittedName>
        <fullName evidence="1">HEAT repeat domain-containing protein</fullName>
    </submittedName>
</protein>
<dbReference type="RefSeq" id="WP_220146103.1">
    <property type="nucleotide sequence ID" value="NZ_JAHXZI010000012.1"/>
</dbReference>
<dbReference type="Proteomes" id="UP001519863">
    <property type="component" value="Unassembled WGS sequence"/>
</dbReference>
<dbReference type="EMBL" id="JAHXZI010000012">
    <property type="protein sequence ID" value="MBW6436743.1"/>
    <property type="molecule type" value="Genomic_DNA"/>
</dbReference>
<organism evidence="1 2">
    <name type="scientific">Actinoplanes hulinensis</name>
    <dbReference type="NCBI Taxonomy" id="1144547"/>
    <lineage>
        <taxon>Bacteria</taxon>
        <taxon>Bacillati</taxon>
        <taxon>Actinomycetota</taxon>
        <taxon>Actinomycetes</taxon>
        <taxon>Micromonosporales</taxon>
        <taxon>Micromonosporaceae</taxon>
        <taxon>Actinoplanes</taxon>
    </lineage>
</organism>
<dbReference type="Gene3D" id="1.25.10.10">
    <property type="entry name" value="Leucine-rich Repeat Variant"/>
    <property type="match status" value="2"/>
</dbReference>
<comment type="caution">
    <text evidence="1">The sequence shown here is derived from an EMBL/GenBank/DDBJ whole genome shotgun (WGS) entry which is preliminary data.</text>
</comment>
<proteinExistence type="predicted"/>